<proteinExistence type="predicted"/>
<evidence type="ECO:0000256" key="4">
    <source>
        <dbReference type="ARBA" id="ARBA00023136"/>
    </source>
</evidence>
<dbReference type="InterPro" id="IPR036259">
    <property type="entry name" value="MFS_trans_sf"/>
</dbReference>
<dbReference type="PANTHER" id="PTHR23502">
    <property type="entry name" value="MAJOR FACILITATOR SUPERFAMILY"/>
    <property type="match status" value="1"/>
</dbReference>
<feature type="transmembrane region" description="Helical" evidence="5">
    <location>
        <begin position="240"/>
        <end position="260"/>
    </location>
</feature>
<feature type="transmembrane region" description="Helical" evidence="5">
    <location>
        <begin position="50"/>
        <end position="71"/>
    </location>
</feature>
<dbReference type="Proteomes" id="UP001056384">
    <property type="component" value="Chromosome 2"/>
</dbReference>
<name>A0A9Q9EHJ3_9PEZI</name>
<evidence type="ECO:0000313" key="7">
    <source>
        <dbReference type="Proteomes" id="UP001056384"/>
    </source>
</evidence>
<dbReference type="Gene3D" id="1.20.1250.20">
    <property type="entry name" value="MFS general substrate transporter like domains"/>
    <property type="match status" value="1"/>
</dbReference>
<evidence type="ECO:0000256" key="1">
    <source>
        <dbReference type="ARBA" id="ARBA00004141"/>
    </source>
</evidence>
<dbReference type="Pfam" id="PF07690">
    <property type="entry name" value="MFS_1"/>
    <property type="match status" value="1"/>
</dbReference>
<feature type="transmembrane region" description="Helical" evidence="5">
    <location>
        <begin position="194"/>
        <end position="220"/>
    </location>
</feature>
<evidence type="ECO:0000256" key="3">
    <source>
        <dbReference type="ARBA" id="ARBA00022989"/>
    </source>
</evidence>
<dbReference type="GO" id="GO:1990961">
    <property type="term" value="P:xenobiotic detoxification by transmembrane export across the plasma membrane"/>
    <property type="evidence" value="ECO:0007669"/>
    <property type="project" value="TreeGrafter"/>
</dbReference>
<keyword evidence="3 5" id="KW-1133">Transmembrane helix</keyword>
<sequence>MAFLVISVLVATAKTWTGFLILRFLQGFFGSPCLANGGASMHDLFKGPTVPYSMAMWIAAAYCGSALGPLISSHLVSGHGWRMGMWETVWMAAPTLVLVLILPETYGPALEVQSDKRRSILSQQHFGPAPARDPGKNKLRLVFGAIGDAARKPIQIMLQDPAVHVANGYTTFVYATYYTFFDAFPQVYLFEYHFTVGGLGLAFTSIVLGCVLGGAAYCAYIKWGINEQFLREPLLSHEGCLRPALVACVLPPLGLFLFGWSARSSIHWIISLVGVTIYAAGVYIILQCLSVYLPRIYPRYAASLFAANDLCRSCTAAALIHAGVPLYGRLGVSRGISVLGSISVLGIPGKWFIYWKGPVLRAKSRFVAEP</sequence>
<keyword evidence="4 5" id="KW-0472">Membrane</keyword>
<dbReference type="GO" id="GO:0015244">
    <property type="term" value="F:fluconazole transmembrane transporter activity"/>
    <property type="evidence" value="ECO:0007669"/>
    <property type="project" value="TreeGrafter"/>
</dbReference>
<evidence type="ECO:0000256" key="5">
    <source>
        <dbReference type="SAM" id="Phobius"/>
    </source>
</evidence>
<dbReference type="AlphaFoldDB" id="A0A9Q9EHJ3"/>
<gene>
    <name evidence="6" type="ORF">Slin15195_G033160</name>
</gene>
<reference evidence="6" key="1">
    <citation type="submission" date="2022-06" db="EMBL/GenBank/DDBJ databases">
        <title>Complete genome sequences of two strains of the flax pathogen Septoria linicola.</title>
        <authorList>
            <person name="Lapalu N."/>
            <person name="Simon A."/>
            <person name="Demenou B."/>
            <person name="Paumier D."/>
            <person name="Guillot M.-P."/>
            <person name="Gout L."/>
            <person name="Valade R."/>
        </authorList>
    </citation>
    <scope>NUCLEOTIDE SEQUENCE</scope>
    <source>
        <strain evidence="6">SE15195</strain>
    </source>
</reference>
<feature type="transmembrane region" description="Helical" evidence="5">
    <location>
        <begin position="266"/>
        <end position="293"/>
    </location>
</feature>
<dbReference type="GO" id="GO:0005886">
    <property type="term" value="C:plasma membrane"/>
    <property type="evidence" value="ECO:0007669"/>
    <property type="project" value="TreeGrafter"/>
</dbReference>
<dbReference type="PANTHER" id="PTHR23502:SF23">
    <property type="entry name" value="FLUCONAZOLE RESISTANCE PROTEIN 1"/>
    <property type="match status" value="1"/>
</dbReference>
<keyword evidence="2 5" id="KW-0812">Transmembrane</keyword>
<evidence type="ECO:0000313" key="6">
    <source>
        <dbReference type="EMBL" id="USW49997.1"/>
    </source>
</evidence>
<comment type="subcellular location">
    <subcellularLocation>
        <location evidence="1">Membrane</location>
        <topology evidence="1">Multi-pass membrane protein</topology>
    </subcellularLocation>
</comment>
<evidence type="ECO:0000256" key="2">
    <source>
        <dbReference type="ARBA" id="ARBA00022692"/>
    </source>
</evidence>
<dbReference type="EMBL" id="CP099419">
    <property type="protein sequence ID" value="USW49997.1"/>
    <property type="molecule type" value="Genomic_DNA"/>
</dbReference>
<dbReference type="OrthoDB" id="3648854at2759"/>
<organism evidence="6 7">
    <name type="scientific">Septoria linicola</name>
    <dbReference type="NCBI Taxonomy" id="215465"/>
    <lineage>
        <taxon>Eukaryota</taxon>
        <taxon>Fungi</taxon>
        <taxon>Dikarya</taxon>
        <taxon>Ascomycota</taxon>
        <taxon>Pezizomycotina</taxon>
        <taxon>Dothideomycetes</taxon>
        <taxon>Dothideomycetidae</taxon>
        <taxon>Mycosphaerellales</taxon>
        <taxon>Mycosphaerellaceae</taxon>
        <taxon>Septoria</taxon>
    </lineage>
</organism>
<keyword evidence="7" id="KW-1185">Reference proteome</keyword>
<protein>
    <submittedName>
        <fullName evidence="6">Major facilitator superfamily, MFS transporter superfamily</fullName>
    </submittedName>
</protein>
<dbReference type="InterPro" id="IPR011701">
    <property type="entry name" value="MFS"/>
</dbReference>
<accession>A0A9Q9EHJ3</accession>
<dbReference type="SUPFAM" id="SSF103473">
    <property type="entry name" value="MFS general substrate transporter"/>
    <property type="match status" value="1"/>
</dbReference>